<dbReference type="GO" id="GO:0004517">
    <property type="term" value="F:nitric-oxide synthase activity"/>
    <property type="evidence" value="ECO:0007669"/>
    <property type="project" value="InterPro"/>
</dbReference>
<evidence type="ECO:0000256" key="1">
    <source>
        <dbReference type="ARBA" id="ARBA00001971"/>
    </source>
</evidence>
<comment type="similarity">
    <text evidence="3 11">Belongs to the NOS family. Bacterial NOS oxygenase subfamily.</text>
</comment>
<evidence type="ECO:0000256" key="3">
    <source>
        <dbReference type="ARBA" id="ARBA00005411"/>
    </source>
</evidence>
<dbReference type="InterPro" id="IPR017142">
    <property type="entry name" value="Nitric_oxide_synthase_Oase-su"/>
</dbReference>
<dbReference type="EMBL" id="VMHE01000007">
    <property type="protein sequence ID" value="TSJ65847.1"/>
    <property type="molecule type" value="Genomic_DNA"/>
</dbReference>
<dbReference type="CDD" id="cd00794">
    <property type="entry name" value="NOS_oxygenase_prok"/>
    <property type="match status" value="1"/>
</dbReference>
<comment type="cofactor">
    <cofactor evidence="1 11 12">
        <name>heme</name>
        <dbReference type="ChEBI" id="CHEBI:30413"/>
    </cofactor>
</comment>
<dbReference type="Proteomes" id="UP000316425">
    <property type="component" value="Unassembled WGS sequence"/>
</dbReference>
<evidence type="ECO:0000313" key="14">
    <source>
        <dbReference type="EMBL" id="TSJ65847.1"/>
    </source>
</evidence>
<dbReference type="PANTHER" id="PTHR43410">
    <property type="entry name" value="NITRIC OXIDE SYNTHASE OXYGENASE"/>
    <property type="match status" value="1"/>
</dbReference>
<gene>
    <name evidence="14" type="ORF">FPQ13_05940</name>
</gene>
<proteinExistence type="inferred from homology"/>
<evidence type="ECO:0000259" key="13">
    <source>
        <dbReference type="PROSITE" id="PS60001"/>
    </source>
</evidence>
<dbReference type="PIRSF" id="PIRSF037219">
    <property type="entry name" value="NOS_oxygenase"/>
    <property type="match status" value="1"/>
</dbReference>
<dbReference type="PROSITE" id="PS60001">
    <property type="entry name" value="NOS"/>
    <property type="match status" value="1"/>
</dbReference>
<evidence type="ECO:0000256" key="10">
    <source>
        <dbReference type="ARBA" id="ARBA00048713"/>
    </source>
</evidence>
<dbReference type="Gene3D" id="3.90.1230.10">
    <property type="entry name" value="Nitric Oxide Synthase, Chain A, domain 3"/>
    <property type="match status" value="1"/>
</dbReference>
<protein>
    <recommendedName>
        <fullName evidence="5 11">Nitric oxide synthase oxygenase</fullName>
        <ecNumber evidence="4 11">1.14.14.47</ecNumber>
    </recommendedName>
</protein>
<sequence length="371" mass="42766">MELINMNQSDYLLQEATNFIHSCYTELGIPEEEQNKRISDIESEIHRTGTYVHTSAELTHGAKMAWRNNNRCIGRLLWDTLHIIDARHIYTAEDAYDKLIEHINFATNEGNIRSTITIFPPRFGGKDPMRIWNHQLLRYAGYESNGEVIGDSTSIAFTKECERLGWSGEQTNYDILPLVIQELGHTPKLFEIPKEIVKEVEIIHPQFEEFKSLNLKWYAVPIISDMKLEIGGIDYPMAPFNGWYMGTEIGARNLADEDRYNALPKIAEIMELNTNSDRSLWIDKALVELNIAVIYSFEKAGVTLVDHHTAAKQFKAFEKKEMKHNRPVTGNRAWLLPPLSSATTHIYHKPYKNDIVSPNYFYQEKAYEPAT</sequence>
<feature type="domain" description="Nitric oxide synthase (NOS)" evidence="13">
    <location>
        <begin position="71"/>
        <end position="78"/>
    </location>
</feature>
<dbReference type="Gene3D" id="3.90.440.10">
    <property type="entry name" value="Nitric Oxide Synthase,Heme Domain,Chain A domain 2"/>
    <property type="match status" value="1"/>
</dbReference>
<evidence type="ECO:0000256" key="2">
    <source>
        <dbReference type="ARBA" id="ARBA00002642"/>
    </source>
</evidence>
<dbReference type="InterPro" id="IPR044943">
    <property type="entry name" value="NOS_dom_1"/>
</dbReference>
<evidence type="ECO:0000256" key="6">
    <source>
        <dbReference type="ARBA" id="ARBA00022617"/>
    </source>
</evidence>
<comment type="miscellaneous">
    <text evidence="11">This protein is similar to the oxygenase domain of eukaryotic nitric oxide synthases but lacks the reductase domain which, in eukaryotes, is responsible for transfer of electrons to the ferric heme during nitric oxide synthesis.</text>
</comment>
<comment type="caution">
    <text evidence="14">The sequence shown here is derived from an EMBL/GenBank/DDBJ whole genome shotgun (WGS) entry which is preliminary data.</text>
</comment>
<dbReference type="GO" id="GO:0006809">
    <property type="term" value="P:nitric oxide biosynthetic process"/>
    <property type="evidence" value="ECO:0007669"/>
    <property type="project" value="InterPro"/>
</dbReference>
<comment type="catalytic activity">
    <reaction evidence="10">
        <text>3 reduced [flavodoxin] + 2 L-arginine + 4 O2 = 3 oxidized [flavodoxin] + 2 L-citrulline + 2 nitric oxide + 4 H2O + 5 H(+)</text>
        <dbReference type="Rhea" id="RHEA:52324"/>
        <dbReference type="Rhea" id="RHEA-COMP:10622"/>
        <dbReference type="Rhea" id="RHEA-COMP:10623"/>
        <dbReference type="ChEBI" id="CHEBI:15377"/>
        <dbReference type="ChEBI" id="CHEBI:15378"/>
        <dbReference type="ChEBI" id="CHEBI:15379"/>
        <dbReference type="ChEBI" id="CHEBI:16480"/>
        <dbReference type="ChEBI" id="CHEBI:32682"/>
        <dbReference type="ChEBI" id="CHEBI:57618"/>
        <dbReference type="ChEBI" id="CHEBI:57743"/>
        <dbReference type="ChEBI" id="CHEBI:58210"/>
        <dbReference type="EC" id="1.14.14.47"/>
    </reaction>
</comment>
<dbReference type="InterPro" id="IPR004030">
    <property type="entry name" value="NOS_N"/>
</dbReference>
<dbReference type="InterPro" id="IPR044940">
    <property type="entry name" value="NOS_dom_2"/>
</dbReference>
<accession>A0A556PN80</accession>
<dbReference type="GO" id="GO:0046872">
    <property type="term" value="F:metal ion binding"/>
    <property type="evidence" value="ECO:0007669"/>
    <property type="project" value="UniProtKB-KW"/>
</dbReference>
<organism evidence="14 15">
    <name type="scientific">Allobacillus salarius</name>
    <dbReference type="NCBI Taxonomy" id="1955272"/>
    <lineage>
        <taxon>Bacteria</taxon>
        <taxon>Bacillati</taxon>
        <taxon>Bacillota</taxon>
        <taxon>Bacilli</taxon>
        <taxon>Bacillales</taxon>
        <taxon>Bacillaceae</taxon>
        <taxon>Allobacillus</taxon>
    </lineage>
</organism>
<evidence type="ECO:0000313" key="15">
    <source>
        <dbReference type="Proteomes" id="UP000316425"/>
    </source>
</evidence>
<dbReference type="PANTHER" id="PTHR43410:SF1">
    <property type="entry name" value="NITRIC OXIDE SYNTHASE"/>
    <property type="match status" value="1"/>
</dbReference>
<evidence type="ECO:0000256" key="11">
    <source>
        <dbReference type="PIRNR" id="PIRNR037219"/>
    </source>
</evidence>
<keyword evidence="15" id="KW-1185">Reference proteome</keyword>
<keyword evidence="8 11" id="KW-0560">Oxidoreductase</keyword>
<evidence type="ECO:0000256" key="7">
    <source>
        <dbReference type="ARBA" id="ARBA00022723"/>
    </source>
</evidence>
<keyword evidence="9 11" id="KW-0408">Iron</keyword>
<dbReference type="InterPro" id="IPR036119">
    <property type="entry name" value="NOS_N_sf"/>
</dbReference>
<dbReference type="EC" id="1.14.14.47" evidence="4 11"/>
<comment type="subunit">
    <text evidence="11">Homodimer.</text>
</comment>
<dbReference type="InterPro" id="IPR050607">
    <property type="entry name" value="NOS"/>
</dbReference>
<feature type="binding site" description="axial binding residue" evidence="12">
    <location>
        <position position="72"/>
    </location>
    <ligand>
        <name>heme</name>
        <dbReference type="ChEBI" id="CHEBI:30413"/>
    </ligand>
    <ligandPart>
        <name>Fe</name>
        <dbReference type="ChEBI" id="CHEBI:18248"/>
    </ligandPart>
</feature>
<dbReference type="OrthoDB" id="3398374at2"/>
<dbReference type="SUPFAM" id="SSF56512">
    <property type="entry name" value="Nitric oxide (NO) synthase oxygenase domain"/>
    <property type="match status" value="1"/>
</dbReference>
<keyword evidence="7 11" id="KW-0479">Metal-binding</keyword>
<evidence type="ECO:0000256" key="12">
    <source>
        <dbReference type="PIRSR" id="PIRSR037219-1"/>
    </source>
</evidence>
<evidence type="ECO:0000256" key="5">
    <source>
        <dbReference type="ARBA" id="ARBA00018859"/>
    </source>
</evidence>
<evidence type="ECO:0000256" key="9">
    <source>
        <dbReference type="ARBA" id="ARBA00023004"/>
    </source>
</evidence>
<evidence type="ECO:0000256" key="8">
    <source>
        <dbReference type="ARBA" id="ARBA00023002"/>
    </source>
</evidence>
<dbReference type="Pfam" id="PF02898">
    <property type="entry name" value="NO_synthase"/>
    <property type="match status" value="1"/>
</dbReference>
<dbReference type="AlphaFoldDB" id="A0A556PN80"/>
<dbReference type="InterPro" id="IPR044944">
    <property type="entry name" value="NOS_dom_3"/>
</dbReference>
<evidence type="ECO:0000256" key="4">
    <source>
        <dbReference type="ARBA" id="ARBA00012735"/>
    </source>
</evidence>
<comment type="function">
    <text evidence="2 11">Catalyzes the production of nitric oxide.</text>
</comment>
<dbReference type="Gene3D" id="3.90.340.10">
    <property type="entry name" value="Nitric Oxide Synthase, Chain A, domain 1"/>
    <property type="match status" value="1"/>
</dbReference>
<keyword evidence="6 11" id="KW-0349">Heme</keyword>
<reference evidence="14 15" key="1">
    <citation type="submission" date="2019-07" db="EMBL/GenBank/DDBJ databases">
        <title>Allobacillus sp. nov. SKP isolated from shrimp paste of Euphausiacea.</title>
        <authorList>
            <person name="Kanchanasin P."/>
            <person name="Tanasupawat S."/>
            <person name="Shi W."/>
            <person name="Wu L."/>
            <person name="Ma J."/>
        </authorList>
    </citation>
    <scope>NUCLEOTIDE SEQUENCE [LARGE SCALE GENOMIC DNA]</scope>
    <source>
        <strain evidence="14 15">SKP4-8</strain>
    </source>
</reference>
<dbReference type="GO" id="GO:0020037">
    <property type="term" value="F:heme binding"/>
    <property type="evidence" value="ECO:0007669"/>
    <property type="project" value="InterPro"/>
</dbReference>
<name>A0A556PN80_9BACI</name>